<evidence type="ECO:0000259" key="1">
    <source>
        <dbReference type="Pfam" id="PF00561"/>
    </source>
</evidence>
<dbReference type="Pfam" id="PF00561">
    <property type="entry name" value="Abhydrolase_1"/>
    <property type="match status" value="1"/>
</dbReference>
<keyword evidence="2" id="KW-0378">Hydrolase</keyword>
<name>A0ABV6VNM9_9ACTN</name>
<dbReference type="PRINTS" id="PR00111">
    <property type="entry name" value="ABHYDROLASE"/>
</dbReference>
<accession>A0ABV6VNM9</accession>
<dbReference type="RefSeq" id="WP_380530791.1">
    <property type="nucleotide sequence ID" value="NZ_JBHFAB010000001.1"/>
</dbReference>
<comment type="caution">
    <text evidence="2">The sequence shown here is derived from an EMBL/GenBank/DDBJ whole genome shotgun (WGS) entry which is preliminary data.</text>
</comment>
<evidence type="ECO:0000313" key="3">
    <source>
        <dbReference type="Proteomes" id="UP001592531"/>
    </source>
</evidence>
<dbReference type="Proteomes" id="UP001592531">
    <property type="component" value="Unassembled WGS sequence"/>
</dbReference>
<dbReference type="PANTHER" id="PTHR43433:SF10">
    <property type="entry name" value="AB HYDROLASE-1 DOMAIN-CONTAINING PROTEIN"/>
    <property type="match status" value="1"/>
</dbReference>
<gene>
    <name evidence="2" type="ORF">ACEZDE_01440</name>
</gene>
<dbReference type="SUPFAM" id="SSF53474">
    <property type="entry name" value="alpha/beta-Hydrolases"/>
    <property type="match status" value="1"/>
</dbReference>
<dbReference type="InterPro" id="IPR000073">
    <property type="entry name" value="AB_hydrolase_1"/>
</dbReference>
<keyword evidence="3" id="KW-1185">Reference proteome</keyword>
<dbReference type="InterPro" id="IPR029058">
    <property type="entry name" value="AB_hydrolase_fold"/>
</dbReference>
<dbReference type="InterPro" id="IPR050471">
    <property type="entry name" value="AB_hydrolase"/>
</dbReference>
<protein>
    <submittedName>
        <fullName evidence="2">Alpha/beta fold hydrolase</fullName>
    </submittedName>
</protein>
<organism evidence="2 3">
    <name type="scientific">Streptacidiphilus cavernicola</name>
    <dbReference type="NCBI Taxonomy" id="3342716"/>
    <lineage>
        <taxon>Bacteria</taxon>
        <taxon>Bacillati</taxon>
        <taxon>Actinomycetota</taxon>
        <taxon>Actinomycetes</taxon>
        <taxon>Kitasatosporales</taxon>
        <taxon>Streptomycetaceae</taxon>
        <taxon>Streptacidiphilus</taxon>
    </lineage>
</organism>
<dbReference type="GO" id="GO:0016787">
    <property type="term" value="F:hydrolase activity"/>
    <property type="evidence" value="ECO:0007669"/>
    <property type="project" value="UniProtKB-KW"/>
</dbReference>
<dbReference type="Gene3D" id="3.40.50.1820">
    <property type="entry name" value="alpha/beta hydrolase"/>
    <property type="match status" value="1"/>
</dbReference>
<evidence type="ECO:0000313" key="2">
    <source>
        <dbReference type="EMBL" id="MFC1415313.1"/>
    </source>
</evidence>
<feature type="domain" description="AB hydrolase-1" evidence="1">
    <location>
        <begin position="19"/>
        <end position="270"/>
    </location>
</feature>
<dbReference type="EMBL" id="JBHFAB010000001">
    <property type="protein sequence ID" value="MFC1415313.1"/>
    <property type="molecule type" value="Genomic_DNA"/>
</dbReference>
<sequence>MNAGRKLTVSEWGKRTGTPVFLLHGTPGSRLGVAPRPSVLYQLGIRLIAYDRPGYGESARHEGRSIGDAAADVRAIADELEIDEFAVLGRSGGGPHALACAALLPERVTRAAAMVSLAPKPAVGGMGTSWYEGMTPGNVEVYLRAEQGIGQIAPGLTERSSTIRANPAAMLAQLLAEVKASDLQEMSDAGIRRMLKVNYQEALRDSGDGWIDDAMAFIGDWGFRVEDIRVPVLLWHGKEDSFSPVQHSQWLHRRIPESRLELVEGKAHFAAVSALPGLLPWLKQPREVTRSAAPAHG</sequence>
<reference evidence="2 3" key="1">
    <citation type="submission" date="2024-09" db="EMBL/GenBank/DDBJ databases">
        <authorList>
            <person name="Lee S.D."/>
        </authorList>
    </citation>
    <scope>NUCLEOTIDE SEQUENCE [LARGE SCALE GENOMIC DNA]</scope>
    <source>
        <strain evidence="2 3">N8-3</strain>
    </source>
</reference>
<dbReference type="PANTHER" id="PTHR43433">
    <property type="entry name" value="HYDROLASE, ALPHA/BETA FOLD FAMILY PROTEIN"/>
    <property type="match status" value="1"/>
</dbReference>
<proteinExistence type="predicted"/>